<organism evidence="1 2">
    <name type="scientific">Marinomonas primoryensis</name>
    <dbReference type="NCBI Taxonomy" id="178399"/>
    <lineage>
        <taxon>Bacteria</taxon>
        <taxon>Pseudomonadati</taxon>
        <taxon>Pseudomonadota</taxon>
        <taxon>Gammaproteobacteria</taxon>
        <taxon>Oceanospirillales</taxon>
        <taxon>Oceanospirillaceae</taxon>
        <taxon>Marinomonas</taxon>
    </lineage>
</organism>
<dbReference type="Proteomes" id="UP000249898">
    <property type="component" value="Chromosome"/>
</dbReference>
<dbReference type="Pfam" id="PF20132">
    <property type="entry name" value="DUF6522"/>
    <property type="match status" value="1"/>
</dbReference>
<accession>A0A2Z4PSE2</accession>
<dbReference type="AlphaFoldDB" id="A0A2Z4PSE2"/>
<protein>
    <submittedName>
        <fullName evidence="1">Uncharacterized protein</fullName>
    </submittedName>
</protein>
<reference evidence="1 2" key="1">
    <citation type="submission" date="2016-06" db="EMBL/GenBank/DDBJ databases">
        <title>The sequenced genome of the ice-adhering bacterium Marinomonas primoryensis, from Antarctica.</title>
        <authorList>
            <person name="Graham L."/>
            <person name="Vance T.D.R."/>
            <person name="Davies P.L."/>
        </authorList>
    </citation>
    <scope>NUCLEOTIDE SEQUENCE [LARGE SCALE GENOMIC DNA]</scope>
    <source>
        <strain evidence="1 2">AceL</strain>
    </source>
</reference>
<dbReference type="OrthoDB" id="8238457at2"/>
<evidence type="ECO:0000313" key="2">
    <source>
        <dbReference type="Proteomes" id="UP000249898"/>
    </source>
</evidence>
<sequence>MKTLPLNSIQFRESGIIVDSDLLASFFDISVTSLREAMHAGNLSTLVEIGEGEDSGRTRLTFRYSGKQFSLMREKDDQLYQTAPPSPNVRAIKPSLMQLLDTRK</sequence>
<dbReference type="RefSeq" id="WP_112138181.1">
    <property type="nucleotide sequence ID" value="NZ_CP016181.1"/>
</dbReference>
<name>A0A2Z4PSE2_9GAMM</name>
<proteinExistence type="predicted"/>
<dbReference type="EMBL" id="CP016181">
    <property type="protein sequence ID" value="AWY00508.1"/>
    <property type="molecule type" value="Genomic_DNA"/>
</dbReference>
<dbReference type="InterPro" id="IPR045389">
    <property type="entry name" value="DUF6522"/>
</dbReference>
<gene>
    <name evidence="1" type="ORF">A8139_11295</name>
</gene>
<evidence type="ECO:0000313" key="1">
    <source>
        <dbReference type="EMBL" id="AWY00508.1"/>
    </source>
</evidence>